<evidence type="ECO:0000256" key="1">
    <source>
        <dbReference type="SAM" id="Phobius"/>
    </source>
</evidence>
<keyword evidence="1" id="KW-0472">Membrane</keyword>
<organism evidence="2 3">
    <name type="scientific">Pseudomonas frederiksbergensis</name>
    <dbReference type="NCBI Taxonomy" id="104087"/>
    <lineage>
        <taxon>Bacteria</taxon>
        <taxon>Pseudomonadati</taxon>
        <taxon>Pseudomonadota</taxon>
        <taxon>Gammaproteobacteria</taxon>
        <taxon>Pseudomonadales</taxon>
        <taxon>Pseudomonadaceae</taxon>
        <taxon>Pseudomonas</taxon>
    </lineage>
</organism>
<feature type="transmembrane region" description="Helical" evidence="1">
    <location>
        <begin position="20"/>
        <end position="36"/>
    </location>
</feature>
<reference evidence="2 3" key="1">
    <citation type="submission" date="2019-12" db="EMBL/GenBank/DDBJ databases">
        <title>Endophytic bacteria associated with Panax ginseng seedlings.</title>
        <authorList>
            <person name="Park J.M."/>
            <person name="Shin R."/>
            <person name="Jo S.H."/>
        </authorList>
    </citation>
    <scope>NUCLEOTIDE SEQUENCE [LARGE SCALE GENOMIC DNA]</scope>
    <source>
        <strain evidence="2 3">PgKB32</strain>
    </source>
</reference>
<accession>A0A6L5C4R8</accession>
<comment type="caution">
    <text evidence="2">The sequence shown here is derived from an EMBL/GenBank/DDBJ whole genome shotgun (WGS) entry which is preliminary data.</text>
</comment>
<dbReference type="AlphaFoldDB" id="A0A6L5C4R8"/>
<dbReference type="Proteomes" id="UP000475265">
    <property type="component" value="Unassembled WGS sequence"/>
</dbReference>
<dbReference type="EMBL" id="JAAAXX010000001">
    <property type="protein sequence ID" value="KAF2395132.1"/>
    <property type="molecule type" value="Genomic_DNA"/>
</dbReference>
<evidence type="ECO:0000313" key="2">
    <source>
        <dbReference type="EMBL" id="KAF2395132.1"/>
    </source>
</evidence>
<sequence>MNSLNESRAYGVANYVSRKILYIFLLANCSIVIALLP</sequence>
<gene>
    <name evidence="2" type="ORF">FX983_03115</name>
</gene>
<name>A0A6L5C4R8_9PSED</name>
<keyword evidence="1" id="KW-1133">Transmembrane helix</keyword>
<keyword evidence="1" id="KW-0812">Transmembrane</keyword>
<protein>
    <submittedName>
        <fullName evidence="2">Uncharacterized protein</fullName>
    </submittedName>
</protein>
<proteinExistence type="predicted"/>
<evidence type="ECO:0000313" key="3">
    <source>
        <dbReference type="Proteomes" id="UP000475265"/>
    </source>
</evidence>